<dbReference type="EMBL" id="VFOZ01000002">
    <property type="protein sequence ID" value="TQL90329.1"/>
    <property type="molecule type" value="Genomic_DNA"/>
</dbReference>
<keyword evidence="1" id="KW-1133">Transmembrane helix</keyword>
<feature type="transmembrane region" description="Helical" evidence="1">
    <location>
        <begin position="69"/>
        <end position="89"/>
    </location>
</feature>
<protein>
    <submittedName>
        <fullName evidence="2">Uncharacterized protein</fullName>
    </submittedName>
</protein>
<evidence type="ECO:0000313" key="3">
    <source>
        <dbReference type="Proteomes" id="UP000316096"/>
    </source>
</evidence>
<proteinExistence type="predicted"/>
<sequence>MGKDGRTAVGIAWALAPLVTFGLATVPVFVYPAIRLRRTAYWAVLAAYAALAITALITLGWIEEPGGDALFTAVSLVSWLGGTVHAFAIRSRVFGAGEDGAHPVRTG</sequence>
<keyword evidence="1" id="KW-0812">Transmembrane</keyword>
<name>A0A543BZT0_9ACTN</name>
<gene>
    <name evidence="2" type="ORF">FB559_7632</name>
</gene>
<accession>A0A543BZT0</accession>
<reference evidence="2 3" key="1">
    <citation type="submission" date="2019-06" db="EMBL/GenBank/DDBJ databases">
        <title>Sequencing the genomes of 1000 actinobacteria strains.</title>
        <authorList>
            <person name="Klenk H.-P."/>
        </authorList>
    </citation>
    <scope>NUCLEOTIDE SEQUENCE [LARGE SCALE GENOMIC DNA]</scope>
    <source>
        <strain evidence="2 3">DSM 102200</strain>
    </source>
</reference>
<organism evidence="2 3">
    <name type="scientific">Actinoallomurus bryophytorum</name>
    <dbReference type="NCBI Taxonomy" id="1490222"/>
    <lineage>
        <taxon>Bacteria</taxon>
        <taxon>Bacillati</taxon>
        <taxon>Actinomycetota</taxon>
        <taxon>Actinomycetes</taxon>
        <taxon>Streptosporangiales</taxon>
        <taxon>Thermomonosporaceae</taxon>
        <taxon>Actinoallomurus</taxon>
    </lineage>
</organism>
<keyword evidence="3" id="KW-1185">Reference proteome</keyword>
<feature type="transmembrane region" description="Helical" evidence="1">
    <location>
        <begin position="12"/>
        <end position="34"/>
    </location>
</feature>
<evidence type="ECO:0000313" key="2">
    <source>
        <dbReference type="EMBL" id="TQL90329.1"/>
    </source>
</evidence>
<comment type="caution">
    <text evidence="2">The sequence shown here is derived from an EMBL/GenBank/DDBJ whole genome shotgun (WGS) entry which is preliminary data.</text>
</comment>
<evidence type="ECO:0000256" key="1">
    <source>
        <dbReference type="SAM" id="Phobius"/>
    </source>
</evidence>
<feature type="transmembrane region" description="Helical" evidence="1">
    <location>
        <begin position="40"/>
        <end position="62"/>
    </location>
</feature>
<keyword evidence="1" id="KW-0472">Membrane</keyword>
<dbReference type="Proteomes" id="UP000316096">
    <property type="component" value="Unassembled WGS sequence"/>
</dbReference>
<dbReference type="RefSeq" id="WP_141962377.1">
    <property type="nucleotide sequence ID" value="NZ_VFOZ01000002.1"/>
</dbReference>
<dbReference type="AlphaFoldDB" id="A0A543BZT0"/>